<accession>A0A8T2Q0K3</accession>
<organism evidence="12 13">
    <name type="scientific">Ceratopteris richardii</name>
    <name type="common">Triangle waterfern</name>
    <dbReference type="NCBI Taxonomy" id="49495"/>
    <lineage>
        <taxon>Eukaryota</taxon>
        <taxon>Viridiplantae</taxon>
        <taxon>Streptophyta</taxon>
        <taxon>Embryophyta</taxon>
        <taxon>Tracheophyta</taxon>
        <taxon>Polypodiopsida</taxon>
        <taxon>Polypodiidae</taxon>
        <taxon>Polypodiales</taxon>
        <taxon>Pteridineae</taxon>
        <taxon>Pteridaceae</taxon>
        <taxon>Parkerioideae</taxon>
        <taxon>Ceratopteris</taxon>
    </lineage>
</organism>
<dbReference type="Pfam" id="PF02109">
    <property type="entry name" value="DAD"/>
    <property type="match status" value="1"/>
</dbReference>
<evidence type="ECO:0000256" key="7">
    <source>
        <dbReference type="ARBA" id="ARBA00022703"/>
    </source>
</evidence>
<reference evidence="12" key="1">
    <citation type="submission" date="2021-08" db="EMBL/GenBank/DDBJ databases">
        <title>WGS assembly of Ceratopteris richardii.</title>
        <authorList>
            <person name="Marchant D.B."/>
            <person name="Chen G."/>
            <person name="Jenkins J."/>
            <person name="Shu S."/>
            <person name="Leebens-Mack J."/>
            <person name="Grimwood J."/>
            <person name="Schmutz J."/>
            <person name="Soltis P."/>
            <person name="Soltis D."/>
            <person name="Chen Z.-H."/>
        </authorList>
    </citation>
    <scope>NUCLEOTIDE SEQUENCE</scope>
    <source>
        <strain evidence="12">Whitten #5841</strain>
        <tissue evidence="12">Leaf</tissue>
    </source>
</reference>
<comment type="caution">
    <text evidence="11">Lacks conserved residue(s) required for the propagation of feature annotation.</text>
</comment>
<keyword evidence="6 11" id="KW-0812">Transmembrane</keyword>
<evidence type="ECO:0000256" key="1">
    <source>
        <dbReference type="ARBA" id="ARBA00002791"/>
    </source>
</evidence>
<evidence type="ECO:0000256" key="2">
    <source>
        <dbReference type="ARBA" id="ARBA00004477"/>
    </source>
</evidence>
<evidence type="ECO:0000313" key="13">
    <source>
        <dbReference type="Proteomes" id="UP000825935"/>
    </source>
</evidence>
<keyword evidence="8 11" id="KW-0256">Endoplasmic reticulum</keyword>
<evidence type="ECO:0000256" key="10">
    <source>
        <dbReference type="ARBA" id="ARBA00023136"/>
    </source>
</evidence>
<feature type="non-terminal residue" evidence="12">
    <location>
        <position position="113"/>
    </location>
</feature>
<evidence type="ECO:0000256" key="5">
    <source>
        <dbReference type="ARBA" id="ARBA00011157"/>
    </source>
</evidence>
<dbReference type="OrthoDB" id="445566at2759"/>
<evidence type="ECO:0000256" key="6">
    <source>
        <dbReference type="ARBA" id="ARBA00022692"/>
    </source>
</evidence>
<dbReference type="InterPro" id="IPR003038">
    <property type="entry name" value="DAD/Ost2"/>
</dbReference>
<keyword evidence="7" id="KW-0053">Apoptosis</keyword>
<evidence type="ECO:0000256" key="8">
    <source>
        <dbReference type="ARBA" id="ARBA00022824"/>
    </source>
</evidence>
<comment type="pathway">
    <text evidence="3 11">Protein modification; protein glycosylation.</text>
</comment>
<comment type="subunit">
    <text evidence="5 11">Component of the oligosaccharyltransferase (OST) complex.</text>
</comment>
<feature type="transmembrane region" description="Helical" evidence="11">
    <location>
        <begin position="57"/>
        <end position="79"/>
    </location>
</feature>
<evidence type="ECO:0000256" key="9">
    <source>
        <dbReference type="ARBA" id="ARBA00022989"/>
    </source>
</evidence>
<evidence type="ECO:0000313" key="12">
    <source>
        <dbReference type="EMBL" id="KAH7277467.1"/>
    </source>
</evidence>
<comment type="similarity">
    <text evidence="4 11">Belongs to the DAD/OST2 family.</text>
</comment>
<dbReference type="PANTHER" id="PTHR10705">
    <property type="entry name" value="DOLICHYL-DIPHOSPHOOLIGOSACCHARIDE--PROTEIN GLYCOSYLTRANSFERASE SUBUNIT DAD1"/>
    <property type="match status" value="1"/>
</dbReference>
<dbReference type="PANTHER" id="PTHR10705:SF0">
    <property type="entry name" value="DOLICHYL-DIPHOSPHOOLIGOSACCHARIDE--PROTEIN GLYCOSYLTRANSFERASE SUBUNIT DAD1"/>
    <property type="match status" value="1"/>
</dbReference>
<dbReference type="Proteomes" id="UP000825935">
    <property type="component" value="Chromosome 39"/>
</dbReference>
<name>A0A8T2Q0K3_CERRI</name>
<evidence type="ECO:0000256" key="3">
    <source>
        <dbReference type="ARBA" id="ARBA00004922"/>
    </source>
</evidence>
<keyword evidence="13" id="KW-1185">Reference proteome</keyword>
<comment type="function">
    <text evidence="1 11">Subunit of the oligosaccharyl transferase (OST) complex that catalyzes the initial transfer of a defined glycan (Glc(3)Man(9)GlcNAc(2) in eukaryotes) from the lipid carrier dolichol-pyrophosphate to an asparagine residue within an Asn-X-Ser/Thr consensus motif in nascent polypeptide chains, the first step in protein N-glycosylation. N-glycosylation occurs cotranslationally and the complex associates with the Sec61 complex at the channel-forming translocon complex that mediates protein translocation across the endoplasmic reticulum (ER). All subunits are required for a maximal enzyme activity.</text>
</comment>
<dbReference type="GO" id="GO:0008250">
    <property type="term" value="C:oligosaccharyltransferase complex"/>
    <property type="evidence" value="ECO:0007669"/>
    <property type="project" value="InterPro"/>
</dbReference>
<dbReference type="EMBL" id="CM035444">
    <property type="protein sequence ID" value="KAH7277467.1"/>
    <property type="molecule type" value="Genomic_DNA"/>
</dbReference>
<sequence length="113" mass="12460">MTSAAGNVKVLFSSLKSTYVATPMKLKIVNLYVFCTLCTAVIQVVFVALVGSFPFNGFLSGFLSGMGTIVQAVCLWMQVIPKNKEFKELSLERAFADFVLTNLVLHLIIMNFL</sequence>
<proteinExistence type="inferred from homology"/>
<gene>
    <name evidence="12" type="ORF">KP509_39G053000</name>
</gene>
<feature type="transmembrane region" description="Helical" evidence="11">
    <location>
        <begin position="31"/>
        <end position="51"/>
    </location>
</feature>
<comment type="caution">
    <text evidence="12">The sequence shown here is derived from an EMBL/GenBank/DDBJ whole genome shotgun (WGS) entry which is preliminary data.</text>
</comment>
<dbReference type="AlphaFoldDB" id="A0A8T2Q0K3"/>
<evidence type="ECO:0000256" key="4">
    <source>
        <dbReference type="ARBA" id="ARBA00009386"/>
    </source>
</evidence>
<dbReference type="GO" id="GO:0006487">
    <property type="term" value="P:protein N-linked glycosylation"/>
    <property type="evidence" value="ECO:0007669"/>
    <property type="project" value="TreeGrafter"/>
</dbReference>
<comment type="subcellular location">
    <subcellularLocation>
        <location evidence="2 11">Endoplasmic reticulum membrane</location>
        <topology evidence="2 11">Multi-pass membrane protein</topology>
    </subcellularLocation>
</comment>
<keyword evidence="9 11" id="KW-1133">Transmembrane helix</keyword>
<evidence type="ECO:0000256" key="11">
    <source>
        <dbReference type="RuleBase" id="RU361136"/>
    </source>
</evidence>
<dbReference type="OMA" id="YCCSVGT"/>
<keyword evidence="10 11" id="KW-0472">Membrane</keyword>
<protein>
    <recommendedName>
        <fullName evidence="11">Dolichyl-diphosphooligosaccharide--protein glycosyltransferase subunit DAD1</fullName>
        <shortName evidence="11">Oligosaccharyl transferase subunit DAD1</shortName>
    </recommendedName>
</protein>